<organism evidence="1 2">
    <name type="scientific">Candidatus Thalassospirochaeta sargassi</name>
    <dbReference type="NCBI Taxonomy" id="3119039"/>
    <lineage>
        <taxon>Bacteria</taxon>
        <taxon>Pseudomonadati</taxon>
        <taxon>Spirochaetota</taxon>
        <taxon>Spirochaetia</taxon>
        <taxon>Spirochaetales</taxon>
        <taxon>Spirochaetaceae</taxon>
        <taxon>Candidatus Thalassospirochaeta</taxon>
    </lineage>
</organism>
<accession>A0AAJ1MNL6</accession>
<name>A0AAJ1MNL6_9SPIO</name>
<dbReference type="Proteomes" id="UP001221217">
    <property type="component" value="Unassembled WGS sequence"/>
</dbReference>
<dbReference type="InterPro" id="IPR026350">
    <property type="entry name" value="GxxExxY"/>
</dbReference>
<proteinExistence type="predicted"/>
<evidence type="ECO:0000313" key="1">
    <source>
        <dbReference type="EMBL" id="MDC7227915.1"/>
    </source>
</evidence>
<sequence>MCEELSNQIVGSFIQVHNELNGDFLESCYHNALFSELKSARLNVYYNALFNVFYRGGAVGEFCADLAVNNKVLIEIKSVRALSPAHEAPLLNYLHISGCCVGCMVYFQGVRAVWKRFAV</sequence>
<dbReference type="NCBIfam" id="TIGR04256">
    <property type="entry name" value="GxxExxY"/>
    <property type="match status" value="1"/>
</dbReference>
<gene>
    <name evidence="1" type="ORF">PQJ61_14205</name>
</gene>
<protein>
    <submittedName>
        <fullName evidence="1">GxxExxY protein</fullName>
    </submittedName>
</protein>
<dbReference type="Pfam" id="PF13366">
    <property type="entry name" value="PDDEXK_3"/>
    <property type="match status" value="1"/>
</dbReference>
<evidence type="ECO:0000313" key="2">
    <source>
        <dbReference type="Proteomes" id="UP001221217"/>
    </source>
</evidence>
<reference evidence="1 2" key="1">
    <citation type="submission" date="2022-12" db="EMBL/GenBank/DDBJ databases">
        <title>Metagenome assembled genome from gulf of manar.</title>
        <authorList>
            <person name="Kohli P."/>
            <person name="Pk S."/>
            <person name="Venkata Ramana C."/>
            <person name="Sasikala C."/>
        </authorList>
    </citation>
    <scope>NUCLEOTIDE SEQUENCE [LARGE SCALE GENOMIC DNA]</scope>
    <source>
        <strain evidence="1">JB008</strain>
    </source>
</reference>
<dbReference type="EMBL" id="JAQQAL010000035">
    <property type="protein sequence ID" value="MDC7227915.1"/>
    <property type="molecule type" value="Genomic_DNA"/>
</dbReference>
<dbReference type="AlphaFoldDB" id="A0AAJ1MNL6"/>
<comment type="caution">
    <text evidence="1">The sequence shown here is derived from an EMBL/GenBank/DDBJ whole genome shotgun (WGS) entry which is preliminary data.</text>
</comment>